<name>A0A0K1H348_9ACTN</name>
<feature type="region of interest" description="Disordered" evidence="1">
    <location>
        <begin position="337"/>
        <end position="417"/>
    </location>
</feature>
<sequence length="417" mass="44055">MSAFRGHSTAGPDKAAGTEPLSGLRVVELTGIGPAPFACMLLADLGAEVIRVDRADGDRPFREWHRVLDRGRRSVALDLKDPDGVEAVLRLTERCDVLVEGFRPGVAERLGIGPHHCHARNPALVYARMTGWGQHGPLARTPGHDINYIALTGALDAIGTSGGPPVPPVNLLGDFAGGGMLLFGGVLAAVLEQRRTGRGRVVDAAVVDGTALLMAMLLDMSASGHWPSARGGNLLDGGAPFYCVYPCGDGRYVAVGALEDRFFTSLVQGLGLDPSGLPDRWERANWQTLRSLFASRFARRTRDEWASVFAGTEACVTPVLNPAEAARHPHLRARGTFLRDGPALQPAAAPRYGDARPPAPVPPPVPGQHTREVLAESGWSDGEIERLLSSGTARSGSGSGSGSGSHDGVRRPTPSRP</sequence>
<dbReference type="EMBL" id="KP410250">
    <property type="protein sequence ID" value="AKT74270.1"/>
    <property type="molecule type" value="Genomic_DNA"/>
</dbReference>
<dbReference type="PANTHER" id="PTHR48228:SF5">
    <property type="entry name" value="ALPHA-METHYLACYL-COA RACEMASE"/>
    <property type="match status" value="1"/>
</dbReference>
<proteinExistence type="predicted"/>
<accession>A0A0K1H348</accession>
<dbReference type="AlphaFoldDB" id="A0A0K1H348"/>
<dbReference type="Pfam" id="PF02515">
    <property type="entry name" value="CoA_transf_3"/>
    <property type="match status" value="1"/>
</dbReference>
<evidence type="ECO:0000256" key="1">
    <source>
        <dbReference type="SAM" id="MobiDB-lite"/>
    </source>
</evidence>
<dbReference type="InterPro" id="IPR044855">
    <property type="entry name" value="CoA-Trfase_III_dom3_sf"/>
</dbReference>
<evidence type="ECO:0000313" key="2">
    <source>
        <dbReference type="EMBL" id="AKT74270.1"/>
    </source>
</evidence>
<feature type="compositionally biased region" description="Pro residues" evidence="1">
    <location>
        <begin position="357"/>
        <end position="366"/>
    </location>
</feature>
<dbReference type="Gene3D" id="3.30.1540.10">
    <property type="entry name" value="formyl-coa transferase, domain 3"/>
    <property type="match status" value="1"/>
</dbReference>
<dbReference type="Gene3D" id="3.40.50.10540">
    <property type="entry name" value="Crotonobetainyl-coa:carnitine coa-transferase, domain 1"/>
    <property type="match status" value="1"/>
</dbReference>
<dbReference type="InterPro" id="IPR050509">
    <property type="entry name" value="CoA-transferase_III"/>
</dbReference>
<dbReference type="GO" id="GO:0003824">
    <property type="term" value="F:catalytic activity"/>
    <property type="evidence" value="ECO:0007669"/>
    <property type="project" value="InterPro"/>
</dbReference>
<organism evidence="2">
    <name type="scientific">Streptomyces bottropensis</name>
    <dbReference type="NCBI Taxonomy" id="42235"/>
    <lineage>
        <taxon>Bacteria</taxon>
        <taxon>Bacillati</taxon>
        <taxon>Actinomycetota</taxon>
        <taxon>Actinomycetes</taxon>
        <taxon>Kitasatosporales</taxon>
        <taxon>Streptomycetaceae</taxon>
        <taxon>Streptomyces</taxon>
    </lineage>
</organism>
<protein>
    <submittedName>
        <fullName evidence="2">TxnP3</fullName>
    </submittedName>
</protein>
<dbReference type="SUPFAM" id="SSF89796">
    <property type="entry name" value="CoA-transferase family III (CaiB/BaiF)"/>
    <property type="match status" value="1"/>
</dbReference>
<dbReference type="InterPro" id="IPR003673">
    <property type="entry name" value="CoA-Trfase_fam_III"/>
</dbReference>
<dbReference type="PANTHER" id="PTHR48228">
    <property type="entry name" value="SUCCINYL-COA--D-CITRAMALATE COA-TRANSFERASE"/>
    <property type="match status" value="1"/>
</dbReference>
<reference evidence="2" key="1">
    <citation type="journal article" date="2015" name="Chem. Sci.">
        <title>Biosynthesis of trioxacarcin revealing a different starter unit and complex tailoring steps for type II polyketide synthase.</title>
        <authorList>
            <person name="Zhang M."/>
            <person name="Hou X.-F."/>
            <person name="Qi L.-H."/>
            <person name="Yin Y."/>
            <person name="Li Q."/>
            <person name="Pan H.-X."/>
            <person name="Chen X.-Y."/>
            <person name="Tang G.-L."/>
        </authorList>
    </citation>
    <scope>NUCLEOTIDE SEQUENCE</scope>
    <source>
        <strain evidence="2">DO-45</strain>
    </source>
</reference>
<dbReference type="InterPro" id="IPR023606">
    <property type="entry name" value="CoA-Trfase_III_dom_1_sf"/>
</dbReference>